<accession>A0A367JT02</accession>
<comment type="caution">
    <text evidence="6">The sequence shown here is derived from an EMBL/GenBank/DDBJ whole genome shotgun (WGS) entry which is preliminary data.</text>
</comment>
<dbReference type="SUPFAM" id="SSF56053">
    <property type="entry name" value="Ribosomal protein L6"/>
    <property type="match status" value="2"/>
</dbReference>
<dbReference type="AlphaFoldDB" id="A0A367JT02"/>
<dbReference type="Proteomes" id="UP000253551">
    <property type="component" value="Unassembled WGS sequence"/>
</dbReference>
<evidence type="ECO:0000256" key="1">
    <source>
        <dbReference type="ARBA" id="ARBA00009356"/>
    </source>
</evidence>
<feature type="domain" description="Large ribosomal subunit protein uL6 alpha-beta" evidence="5">
    <location>
        <begin position="143"/>
        <end position="217"/>
    </location>
</feature>
<name>A0A367JT02_RHIST</name>
<dbReference type="InterPro" id="IPR020040">
    <property type="entry name" value="Ribosomal_uL6_a/b-dom"/>
</dbReference>
<dbReference type="InterPro" id="IPR036789">
    <property type="entry name" value="Ribosomal_uL6-like_a/b-dom_sf"/>
</dbReference>
<evidence type="ECO:0000313" key="6">
    <source>
        <dbReference type="EMBL" id="RCH93067.1"/>
    </source>
</evidence>
<evidence type="ECO:0000259" key="5">
    <source>
        <dbReference type="Pfam" id="PF00347"/>
    </source>
</evidence>
<dbReference type="EMBL" id="PJQM01002747">
    <property type="protein sequence ID" value="RCH93067.1"/>
    <property type="molecule type" value="Genomic_DNA"/>
</dbReference>
<keyword evidence="2 4" id="KW-0689">Ribosomal protein</keyword>
<evidence type="ECO:0000256" key="2">
    <source>
        <dbReference type="ARBA" id="ARBA00022980"/>
    </source>
</evidence>
<dbReference type="Gene3D" id="3.90.930.12">
    <property type="entry name" value="Ribosomal protein L6, alpha-beta domain"/>
    <property type="match status" value="2"/>
</dbReference>
<dbReference type="OrthoDB" id="540873at2759"/>
<dbReference type="GO" id="GO:0005762">
    <property type="term" value="C:mitochondrial large ribosomal subunit"/>
    <property type="evidence" value="ECO:0007669"/>
    <property type="project" value="TreeGrafter"/>
</dbReference>
<dbReference type="Pfam" id="PF00347">
    <property type="entry name" value="Ribosomal_L6"/>
    <property type="match status" value="1"/>
</dbReference>
<evidence type="ECO:0000313" key="7">
    <source>
        <dbReference type="Proteomes" id="UP000253551"/>
    </source>
</evidence>
<keyword evidence="3 4" id="KW-0687">Ribonucleoprotein</keyword>
<dbReference type="GO" id="GO:0003735">
    <property type="term" value="F:structural constituent of ribosome"/>
    <property type="evidence" value="ECO:0007669"/>
    <property type="project" value="InterPro"/>
</dbReference>
<dbReference type="GO" id="GO:0019843">
    <property type="term" value="F:rRNA binding"/>
    <property type="evidence" value="ECO:0007669"/>
    <property type="project" value="InterPro"/>
</dbReference>
<dbReference type="PRINTS" id="PR00059">
    <property type="entry name" value="RIBOSOMALL6"/>
</dbReference>
<comment type="similarity">
    <text evidence="1 4">Belongs to the universal ribosomal protein uL6 family.</text>
</comment>
<evidence type="ECO:0000256" key="4">
    <source>
        <dbReference type="RuleBase" id="RU003869"/>
    </source>
</evidence>
<dbReference type="PANTHER" id="PTHR11655">
    <property type="entry name" value="60S/50S RIBOSOMAL PROTEIN L6/L9"/>
    <property type="match status" value="1"/>
</dbReference>
<sequence length="232" mass="25778">MSSSRLIFTSKSLLQGAPTKRLFHSATPVLSHIGRKSIAYSQDVSIEHDLTPILDPRIPSELNNTMLNITGPLGKQQLPIKPFVKLQFTGAAKDSPNSENLLEVSVEDKEVKKQRSMWGTTRALISNAIVGVSDGYKVHLRLVGVGYRGSLENNNKTLALKLGYSHPVLMDIPEGLSCIVPQPNRVVVNGINLQQVTEFAAKIQRWRKPEPYNQKGIFINDETIKKKEGKKK</sequence>
<proteinExistence type="inferred from homology"/>
<dbReference type="PANTHER" id="PTHR11655:SF14">
    <property type="entry name" value="LARGE RIBOSOMAL SUBUNIT PROTEIN UL6M"/>
    <property type="match status" value="1"/>
</dbReference>
<gene>
    <name evidence="6" type="ORF">CU098_010775</name>
</gene>
<reference evidence="6 7" key="1">
    <citation type="journal article" date="2018" name="G3 (Bethesda)">
        <title>Phylogenetic and Phylogenomic Definition of Rhizopus Species.</title>
        <authorList>
            <person name="Gryganskyi A.P."/>
            <person name="Golan J."/>
            <person name="Dolatabadi S."/>
            <person name="Mondo S."/>
            <person name="Robb S."/>
            <person name="Idnurm A."/>
            <person name="Muszewska A."/>
            <person name="Steczkiewicz K."/>
            <person name="Masonjones S."/>
            <person name="Liao H.L."/>
            <person name="Gajdeczka M.T."/>
            <person name="Anike F."/>
            <person name="Vuek A."/>
            <person name="Anishchenko I.M."/>
            <person name="Voigt K."/>
            <person name="de Hoog G.S."/>
            <person name="Smith M.E."/>
            <person name="Heitman J."/>
            <person name="Vilgalys R."/>
            <person name="Stajich J.E."/>
        </authorList>
    </citation>
    <scope>NUCLEOTIDE SEQUENCE [LARGE SCALE GENOMIC DNA]</scope>
    <source>
        <strain evidence="6 7">LSU 92-RS-03</strain>
    </source>
</reference>
<dbReference type="GO" id="GO:0006412">
    <property type="term" value="P:translation"/>
    <property type="evidence" value="ECO:0007669"/>
    <property type="project" value="InterPro"/>
</dbReference>
<evidence type="ECO:0000256" key="3">
    <source>
        <dbReference type="ARBA" id="ARBA00023274"/>
    </source>
</evidence>
<organism evidence="6 7">
    <name type="scientific">Rhizopus stolonifer</name>
    <name type="common">Rhizopus nigricans</name>
    <dbReference type="NCBI Taxonomy" id="4846"/>
    <lineage>
        <taxon>Eukaryota</taxon>
        <taxon>Fungi</taxon>
        <taxon>Fungi incertae sedis</taxon>
        <taxon>Mucoromycota</taxon>
        <taxon>Mucoromycotina</taxon>
        <taxon>Mucoromycetes</taxon>
        <taxon>Mucorales</taxon>
        <taxon>Mucorineae</taxon>
        <taxon>Rhizopodaceae</taxon>
        <taxon>Rhizopus</taxon>
    </lineage>
</organism>
<protein>
    <recommendedName>
        <fullName evidence="5">Large ribosomal subunit protein uL6 alpha-beta domain-containing protein</fullName>
    </recommendedName>
</protein>
<dbReference type="InterPro" id="IPR000702">
    <property type="entry name" value="Ribosomal_uL6-like"/>
</dbReference>
<keyword evidence="7" id="KW-1185">Reference proteome</keyword>
<dbReference type="STRING" id="4846.A0A367JT02"/>
<dbReference type="InterPro" id="IPR019906">
    <property type="entry name" value="Ribosomal_uL6_bac-type"/>
</dbReference>